<organism evidence="13 14">
    <name type="scientific">Mytilus coruscus</name>
    <name type="common">Sea mussel</name>
    <dbReference type="NCBI Taxonomy" id="42192"/>
    <lineage>
        <taxon>Eukaryota</taxon>
        <taxon>Metazoa</taxon>
        <taxon>Spiralia</taxon>
        <taxon>Lophotrochozoa</taxon>
        <taxon>Mollusca</taxon>
        <taxon>Bivalvia</taxon>
        <taxon>Autobranchia</taxon>
        <taxon>Pteriomorphia</taxon>
        <taxon>Mytilida</taxon>
        <taxon>Mytiloidea</taxon>
        <taxon>Mytilidae</taxon>
        <taxon>Mytilinae</taxon>
        <taxon>Mytilus</taxon>
    </lineage>
</organism>
<dbReference type="InterPro" id="IPR041588">
    <property type="entry name" value="Integrase_H2C2"/>
</dbReference>
<evidence type="ECO:0000256" key="2">
    <source>
        <dbReference type="ARBA" id="ARBA00011233"/>
    </source>
</evidence>
<dbReference type="Proteomes" id="UP000507470">
    <property type="component" value="Unassembled WGS sequence"/>
</dbReference>
<dbReference type="InterPro" id="IPR036451">
    <property type="entry name" value="CblAdoTrfase-like_sf"/>
</dbReference>
<dbReference type="PANTHER" id="PTHR12213">
    <property type="entry name" value="CORRINOID ADENOSYLTRANSFERASE"/>
    <property type="match status" value="1"/>
</dbReference>
<accession>A0A6J8E816</accession>
<evidence type="ECO:0000313" key="13">
    <source>
        <dbReference type="EMBL" id="CAC5416487.1"/>
    </source>
</evidence>
<evidence type="ECO:0000256" key="4">
    <source>
        <dbReference type="ARBA" id="ARBA00022741"/>
    </source>
</evidence>
<dbReference type="NCBIfam" id="TIGR00636">
    <property type="entry name" value="PduO_Nterm"/>
    <property type="match status" value="1"/>
</dbReference>
<evidence type="ECO:0000256" key="6">
    <source>
        <dbReference type="ARBA" id="ARBA00051988"/>
    </source>
</evidence>
<dbReference type="InterPro" id="IPR016030">
    <property type="entry name" value="CblAdoTrfase-like"/>
</dbReference>
<comment type="subunit">
    <text evidence="2">Homotrimer.</text>
</comment>
<dbReference type="SUPFAM" id="SSF89028">
    <property type="entry name" value="Cobalamin adenosyltransferase-like"/>
    <property type="match status" value="1"/>
</dbReference>
<dbReference type="Pfam" id="PF01923">
    <property type="entry name" value="Cob_adeno_trans"/>
    <property type="match status" value="1"/>
</dbReference>
<reference evidence="13 14" key="1">
    <citation type="submission" date="2020-06" db="EMBL/GenBank/DDBJ databases">
        <authorList>
            <person name="Li R."/>
            <person name="Bekaert M."/>
        </authorList>
    </citation>
    <scope>NUCLEOTIDE SEQUENCE [LARGE SCALE GENOMIC DNA]</scope>
    <source>
        <strain evidence="14">wild</strain>
    </source>
</reference>
<proteinExistence type="inferred from homology"/>
<evidence type="ECO:0000256" key="8">
    <source>
        <dbReference type="ARBA" id="ARBA00071654"/>
    </source>
</evidence>
<keyword evidence="14" id="KW-1185">Reference proteome</keyword>
<evidence type="ECO:0000256" key="5">
    <source>
        <dbReference type="ARBA" id="ARBA00022840"/>
    </source>
</evidence>
<dbReference type="GO" id="GO:0009235">
    <property type="term" value="P:cobalamin metabolic process"/>
    <property type="evidence" value="ECO:0007669"/>
    <property type="project" value="UniProtKB-ARBA"/>
</dbReference>
<dbReference type="OrthoDB" id="549173at2759"/>
<comment type="function">
    <text evidence="7">Converts cob(I)alamin to adenosylcobalamin (adenosylcob(III)alamin), a coenzyme for methylmalonyl-CoA mutase, therefore participates in the final step of the vitamin B12 conversion. Generates adenosylcobalamin (AdoCbl) and directly delivers the cofactor to MUT in a transfer that is stimulated by ATP-binding to MMAB and gated by MMAA.</text>
</comment>
<evidence type="ECO:0000256" key="9">
    <source>
        <dbReference type="ARBA" id="ARBA00075216"/>
    </source>
</evidence>
<comment type="similarity">
    <text evidence="1 10">Belongs to the Cob(I)alamin adenosyltransferase family.</text>
</comment>
<name>A0A6J8E816_MYTCO</name>
<evidence type="ECO:0000259" key="12">
    <source>
        <dbReference type="Pfam" id="PF17921"/>
    </source>
</evidence>
<feature type="domain" description="Integrase zinc-binding" evidence="12">
    <location>
        <begin position="58"/>
        <end position="114"/>
    </location>
</feature>
<evidence type="ECO:0000256" key="7">
    <source>
        <dbReference type="ARBA" id="ARBA00056747"/>
    </source>
</evidence>
<evidence type="ECO:0000313" key="14">
    <source>
        <dbReference type="Proteomes" id="UP000507470"/>
    </source>
</evidence>
<feature type="domain" description="Cobalamin adenosyltransferase-like" evidence="11">
    <location>
        <begin position="171"/>
        <end position="348"/>
    </location>
</feature>
<keyword evidence="3 10" id="KW-0808">Transferase</keyword>
<dbReference type="FunFam" id="1.10.340.70:FF:000001">
    <property type="entry name" value="Retrovirus-related Pol polyprotein from transposon gypsy-like Protein"/>
    <property type="match status" value="1"/>
</dbReference>
<dbReference type="FunFam" id="1.20.1200.10:FF:000001">
    <property type="entry name" value="Cob(I)yrinic acid a,c-diamide adenosyltransferase"/>
    <property type="match status" value="1"/>
</dbReference>
<protein>
    <recommendedName>
        <fullName evidence="8">Corrinoid adenosyltransferase MMAB</fullName>
    </recommendedName>
    <alternativeName>
        <fullName evidence="9">ATP:co(I)rrinoid adenosyltransferase MMAB</fullName>
    </alternativeName>
</protein>
<gene>
    <name evidence="13" type="ORF">MCOR_49092</name>
</gene>
<comment type="catalytic activity">
    <reaction evidence="6">
        <text>cob(I)alamin-[corrinoid adenosyltransferase] + ATP = apo-[corrinoid adenosyltransferase] + adenosylcob(III)alamin + triphosphate</text>
        <dbReference type="Rhea" id="RHEA:56796"/>
        <dbReference type="Rhea" id="RHEA-COMP:14743"/>
        <dbReference type="Rhea" id="RHEA-COMP:14744"/>
        <dbReference type="ChEBI" id="CHEBI:18036"/>
        <dbReference type="ChEBI" id="CHEBI:18408"/>
        <dbReference type="ChEBI" id="CHEBI:30616"/>
        <dbReference type="ChEBI" id="CHEBI:60488"/>
        <dbReference type="ChEBI" id="CHEBI:83228"/>
    </reaction>
    <physiologicalReaction direction="left-to-right" evidence="6">
        <dbReference type="Rhea" id="RHEA:56797"/>
    </physiologicalReaction>
</comment>
<keyword evidence="5 10" id="KW-0067">ATP-binding</keyword>
<dbReference type="Gene3D" id="1.10.340.70">
    <property type="match status" value="1"/>
</dbReference>
<evidence type="ECO:0000259" key="11">
    <source>
        <dbReference type="Pfam" id="PF01923"/>
    </source>
</evidence>
<dbReference type="EMBL" id="CACVKT020008653">
    <property type="protein sequence ID" value="CAC5416487.1"/>
    <property type="molecule type" value="Genomic_DNA"/>
</dbReference>
<dbReference type="Gene3D" id="1.20.1200.10">
    <property type="entry name" value="Cobalamin adenosyltransferase-like"/>
    <property type="match status" value="1"/>
</dbReference>
<dbReference type="Pfam" id="PF17921">
    <property type="entry name" value="Integrase_H2C2"/>
    <property type="match status" value="1"/>
</dbReference>
<sequence>MEESEYEDIFNYTNFQEYRIGSSESQKRKIRNRVKDFWVKNGQLYYIKDSPDERLVITKDKKDSIIKLCHVGTGCHLGRNKTISKITESYYWLGIVKDVTEFLKKCLQCQNENKKTTKTCQEIIPEPVPIKKEWNEIGIDLISPFPQSDKRPLSSADYNSSDAKKIKIPKIYTKTGDKGTSALYTGTSALYTGERRSKDDMIFSALGTTDELSSAIGIAAEYCTETNIPVTDRLHEVQCALQDLGSCIATPHSYEFYLIFSMEDHLYDKYVTDLENWIDEYTAELPPLTNFILPSGGKSATHIHLARSICRRAERSLTPLIRAEEIGPEPLKYLNRLSDFLFTTARYAAMKEGREEIIYRRIHADENKT</sequence>
<dbReference type="PANTHER" id="PTHR12213:SF0">
    <property type="entry name" value="CORRINOID ADENOSYLTRANSFERASE MMAB"/>
    <property type="match status" value="1"/>
</dbReference>
<evidence type="ECO:0000256" key="1">
    <source>
        <dbReference type="ARBA" id="ARBA00007487"/>
    </source>
</evidence>
<dbReference type="GO" id="GO:0008817">
    <property type="term" value="F:corrinoid adenosyltransferase activity"/>
    <property type="evidence" value="ECO:0007669"/>
    <property type="project" value="TreeGrafter"/>
</dbReference>
<evidence type="ECO:0000256" key="10">
    <source>
        <dbReference type="RuleBase" id="RU366026"/>
    </source>
</evidence>
<keyword evidence="4 10" id="KW-0547">Nucleotide-binding</keyword>
<dbReference type="GO" id="GO:0005524">
    <property type="term" value="F:ATP binding"/>
    <property type="evidence" value="ECO:0007669"/>
    <property type="project" value="UniProtKB-UniRule"/>
</dbReference>
<dbReference type="AlphaFoldDB" id="A0A6J8E816"/>
<dbReference type="InterPro" id="IPR029499">
    <property type="entry name" value="PduO-typ"/>
</dbReference>
<evidence type="ECO:0000256" key="3">
    <source>
        <dbReference type="ARBA" id="ARBA00022679"/>
    </source>
</evidence>